<dbReference type="EMBL" id="OX451739">
    <property type="protein sequence ID" value="CAI8610463.1"/>
    <property type="molecule type" value="Genomic_DNA"/>
</dbReference>
<evidence type="ECO:0000256" key="1">
    <source>
        <dbReference type="SAM" id="MobiDB-lite"/>
    </source>
</evidence>
<accession>A0AAV1ALB2</accession>
<evidence type="ECO:0008006" key="4">
    <source>
        <dbReference type="Google" id="ProtNLM"/>
    </source>
</evidence>
<gene>
    <name evidence="2" type="ORF">VFH_IV183720</name>
</gene>
<reference evidence="2 3" key="1">
    <citation type="submission" date="2023-01" db="EMBL/GenBank/DDBJ databases">
        <authorList>
            <person name="Kreplak J."/>
        </authorList>
    </citation>
    <scope>NUCLEOTIDE SEQUENCE [LARGE SCALE GENOMIC DNA]</scope>
</reference>
<evidence type="ECO:0000313" key="2">
    <source>
        <dbReference type="EMBL" id="CAI8610463.1"/>
    </source>
</evidence>
<dbReference type="Proteomes" id="UP001157006">
    <property type="component" value="Chromosome 4"/>
</dbReference>
<feature type="region of interest" description="Disordered" evidence="1">
    <location>
        <begin position="73"/>
        <end position="95"/>
    </location>
</feature>
<dbReference type="AlphaFoldDB" id="A0AAV1ALB2"/>
<protein>
    <recommendedName>
        <fullName evidence="4">Transmembrane protein</fullName>
    </recommendedName>
</protein>
<keyword evidence="3" id="KW-1185">Reference proteome</keyword>
<proteinExistence type="predicted"/>
<sequence>MLSSQPQLPIRRDLFFSNWNITPPRFLFVRLRPPSCSVGVRLTFIERCVVLICASMIVAIHALMVSPGFDDREDDSGFDDREDDSGFDNSGDSGFEDGEVDSGFEDGEVDSGFDDGGDSSGKLRGLLWKKRHRPWQVTIRRFGHEEDNEDGSNKYIFRCCKWCWVFGYDMVLTDFLLLRFKPFALLPVTYVKSCSTDTSDLIVLTLPFPCIREISIILMQKSTHIIFVCRTTTAKAPTLPMHLTSNSFPNLQDTWPAQQ</sequence>
<organism evidence="2 3">
    <name type="scientific">Vicia faba</name>
    <name type="common">Broad bean</name>
    <name type="synonym">Faba vulgaris</name>
    <dbReference type="NCBI Taxonomy" id="3906"/>
    <lineage>
        <taxon>Eukaryota</taxon>
        <taxon>Viridiplantae</taxon>
        <taxon>Streptophyta</taxon>
        <taxon>Embryophyta</taxon>
        <taxon>Tracheophyta</taxon>
        <taxon>Spermatophyta</taxon>
        <taxon>Magnoliopsida</taxon>
        <taxon>eudicotyledons</taxon>
        <taxon>Gunneridae</taxon>
        <taxon>Pentapetalae</taxon>
        <taxon>rosids</taxon>
        <taxon>fabids</taxon>
        <taxon>Fabales</taxon>
        <taxon>Fabaceae</taxon>
        <taxon>Papilionoideae</taxon>
        <taxon>50 kb inversion clade</taxon>
        <taxon>NPAAA clade</taxon>
        <taxon>Hologalegina</taxon>
        <taxon>IRL clade</taxon>
        <taxon>Fabeae</taxon>
        <taxon>Vicia</taxon>
    </lineage>
</organism>
<evidence type="ECO:0000313" key="3">
    <source>
        <dbReference type="Proteomes" id="UP001157006"/>
    </source>
</evidence>
<feature type="compositionally biased region" description="Acidic residues" evidence="1">
    <location>
        <begin position="73"/>
        <end position="86"/>
    </location>
</feature>
<name>A0AAV1ALB2_VICFA</name>